<reference evidence="2 3" key="1">
    <citation type="submission" date="2024-09" db="EMBL/GenBank/DDBJ databases">
        <authorList>
            <person name="Sun Q."/>
            <person name="Mori K."/>
        </authorList>
    </citation>
    <scope>NUCLEOTIDE SEQUENCE [LARGE SCALE GENOMIC DNA]</scope>
    <source>
        <strain evidence="2 3">TBRC 7907</strain>
    </source>
</reference>
<dbReference type="EMBL" id="JBHLZU010000008">
    <property type="protein sequence ID" value="MFB9904246.1"/>
    <property type="molecule type" value="Genomic_DNA"/>
</dbReference>
<feature type="region of interest" description="Disordered" evidence="1">
    <location>
        <begin position="90"/>
        <end position="152"/>
    </location>
</feature>
<dbReference type="Proteomes" id="UP001589693">
    <property type="component" value="Unassembled WGS sequence"/>
</dbReference>
<evidence type="ECO:0000313" key="3">
    <source>
        <dbReference type="Proteomes" id="UP001589693"/>
    </source>
</evidence>
<gene>
    <name evidence="2" type="ORF">ACFFQA_09875</name>
</gene>
<organism evidence="2 3">
    <name type="scientific">Allokutzneria oryzae</name>
    <dbReference type="NCBI Taxonomy" id="1378989"/>
    <lineage>
        <taxon>Bacteria</taxon>
        <taxon>Bacillati</taxon>
        <taxon>Actinomycetota</taxon>
        <taxon>Actinomycetes</taxon>
        <taxon>Pseudonocardiales</taxon>
        <taxon>Pseudonocardiaceae</taxon>
        <taxon>Allokutzneria</taxon>
    </lineage>
</organism>
<evidence type="ECO:0000256" key="1">
    <source>
        <dbReference type="SAM" id="MobiDB-lite"/>
    </source>
</evidence>
<dbReference type="RefSeq" id="WP_377851441.1">
    <property type="nucleotide sequence ID" value="NZ_JBHLZU010000008.1"/>
</dbReference>
<comment type="caution">
    <text evidence="2">The sequence shown here is derived from an EMBL/GenBank/DDBJ whole genome shotgun (WGS) entry which is preliminary data.</text>
</comment>
<dbReference type="Pfam" id="PF14428">
    <property type="entry name" value="DddA-like"/>
    <property type="match status" value="1"/>
</dbReference>
<feature type="compositionally biased region" description="Low complexity" evidence="1">
    <location>
        <begin position="92"/>
        <end position="105"/>
    </location>
</feature>
<protein>
    <submittedName>
        <fullName evidence="2">DddA-like double-stranded DNA deaminase toxin</fullName>
    </submittedName>
</protein>
<accession>A0ABV5ZWZ0</accession>
<feature type="compositionally biased region" description="Basic and acidic residues" evidence="1">
    <location>
        <begin position="114"/>
        <end position="135"/>
    </location>
</feature>
<proteinExistence type="predicted"/>
<sequence>MSLREVAAAARAALAMLPTALLDEAETALDKAATHWHHATEGSVDDDVPYAHSLFETALDDLRRVRHLLHQLPERVESWISGLGVSQGLTCTSSSPPTASSTPESLRSPGSDTPTRHEGDPGAAARERLVEHARTELPPTVVPRSRTKTHGRWTDGGVVHALVSGRDDTAALADRLLAERGMPGRSTRTADAELKVAAIMANGGPRHVTVAINNTPCRGPYSCDTLAPILLPTGATLTVIGADGFRKTYTGGATPWWS</sequence>
<dbReference type="InterPro" id="IPR032724">
    <property type="entry name" value="SCP1.201-like"/>
</dbReference>
<name>A0ABV5ZWZ0_9PSEU</name>
<evidence type="ECO:0000313" key="2">
    <source>
        <dbReference type="EMBL" id="MFB9904246.1"/>
    </source>
</evidence>
<keyword evidence="3" id="KW-1185">Reference proteome</keyword>